<proteinExistence type="predicted"/>
<dbReference type="Proteomes" id="UP000249203">
    <property type="component" value="Unassembled WGS sequence"/>
</dbReference>
<protein>
    <submittedName>
        <fullName evidence="1">Uncharacterized protein</fullName>
    </submittedName>
</protein>
<name>A0A327X5Z0_9GAMM</name>
<evidence type="ECO:0000313" key="2">
    <source>
        <dbReference type="EMBL" id="RUO24857.1"/>
    </source>
</evidence>
<accession>A0A327X5Z0</accession>
<dbReference type="EMBL" id="QLMD01000005">
    <property type="protein sequence ID" value="RAJ98318.1"/>
    <property type="molecule type" value="Genomic_DNA"/>
</dbReference>
<keyword evidence="4" id="KW-1185">Reference proteome</keyword>
<gene>
    <name evidence="1" type="ORF">B0I24_10570</name>
    <name evidence="2" type="ORF">CWE07_07385</name>
</gene>
<reference evidence="2 4" key="1">
    <citation type="journal article" date="2018" name="Front. Microbiol.">
        <title>Genome-Based Analysis Reveals the Taxonomy and Diversity of the Family Idiomarinaceae.</title>
        <authorList>
            <person name="Liu Y."/>
            <person name="Lai Q."/>
            <person name="Shao Z."/>
        </authorList>
    </citation>
    <scope>NUCLEOTIDE SEQUENCE [LARGE SCALE GENOMIC DNA]</scope>
    <source>
        <strain evidence="2 4">CF12-14</strain>
    </source>
</reference>
<organism evidence="1 3">
    <name type="scientific">Aliidiomarina maris</name>
    <dbReference type="NCBI Taxonomy" id="531312"/>
    <lineage>
        <taxon>Bacteria</taxon>
        <taxon>Pseudomonadati</taxon>
        <taxon>Pseudomonadota</taxon>
        <taxon>Gammaproteobacteria</taxon>
        <taxon>Alteromonadales</taxon>
        <taxon>Idiomarinaceae</taxon>
        <taxon>Aliidiomarina</taxon>
    </lineage>
</organism>
<dbReference type="AlphaFoldDB" id="A0A327X5Z0"/>
<reference evidence="1 3" key="2">
    <citation type="submission" date="2018-06" db="EMBL/GenBank/DDBJ databases">
        <title>Genomic Encyclopedia of Type Strains, Phase III (KMG-III): the genomes of soil and plant-associated and newly described type strains.</title>
        <authorList>
            <person name="Whitman W."/>
        </authorList>
    </citation>
    <scope>NUCLEOTIDE SEQUENCE [LARGE SCALE GENOMIC DNA]</scope>
    <source>
        <strain evidence="1 3">CGMCC 1.15366</strain>
    </source>
</reference>
<dbReference type="RefSeq" id="WP_111569164.1">
    <property type="nucleotide sequence ID" value="NZ_PIPK01000005.1"/>
</dbReference>
<sequence>MSFVKTYGGILVALALTAMLIGGLLTAYLTSATTTSAADMTANTVDAAPHLPALTHPATSEQIAAPGATAAAPKKASQQPSQRRAFSFHYLDVLEFLFAGKRDHATQPASGHQSPSTRGF</sequence>
<dbReference type="Proteomes" id="UP000287865">
    <property type="component" value="Unassembled WGS sequence"/>
</dbReference>
<evidence type="ECO:0000313" key="1">
    <source>
        <dbReference type="EMBL" id="RAJ98318.1"/>
    </source>
</evidence>
<dbReference type="EMBL" id="PIPK01000005">
    <property type="protein sequence ID" value="RUO24857.1"/>
    <property type="molecule type" value="Genomic_DNA"/>
</dbReference>
<evidence type="ECO:0000313" key="4">
    <source>
        <dbReference type="Proteomes" id="UP000287865"/>
    </source>
</evidence>
<comment type="caution">
    <text evidence="1">The sequence shown here is derived from an EMBL/GenBank/DDBJ whole genome shotgun (WGS) entry which is preliminary data.</text>
</comment>
<evidence type="ECO:0000313" key="3">
    <source>
        <dbReference type="Proteomes" id="UP000249203"/>
    </source>
</evidence>